<reference evidence="1 2" key="1">
    <citation type="submission" date="2019-01" db="EMBL/GenBank/DDBJ databases">
        <title>Draft genome sequence of Cellulomonas takizawaensis strain TKZ-21.</title>
        <authorList>
            <person name="Yamamura H."/>
            <person name="Hayashi T."/>
            <person name="Hamada M."/>
            <person name="Serisawa Y."/>
            <person name="Matsuyama K."/>
            <person name="Nakagawa Y."/>
            <person name="Otoguro M."/>
            <person name="Yanagida F."/>
            <person name="Hayakawa M."/>
        </authorList>
    </citation>
    <scope>NUCLEOTIDE SEQUENCE [LARGE SCALE GENOMIC DNA]</scope>
    <source>
        <strain evidence="1 2">NBRC12680</strain>
    </source>
</reference>
<dbReference type="Proteomes" id="UP000289954">
    <property type="component" value="Unassembled WGS sequence"/>
</dbReference>
<evidence type="ECO:0000313" key="1">
    <source>
        <dbReference type="EMBL" id="GCE77657.1"/>
    </source>
</evidence>
<protein>
    <submittedName>
        <fullName evidence="1">Uncharacterized protein</fullName>
    </submittedName>
</protein>
<proteinExistence type="predicted"/>
<organism evidence="1 2">
    <name type="scientific">Cellulomonas biazotea</name>
    <dbReference type="NCBI Taxonomy" id="1709"/>
    <lineage>
        <taxon>Bacteria</taxon>
        <taxon>Bacillati</taxon>
        <taxon>Actinomycetota</taxon>
        <taxon>Actinomycetes</taxon>
        <taxon>Micrococcales</taxon>
        <taxon>Cellulomonadaceae</taxon>
        <taxon>Cellulomonas</taxon>
    </lineage>
</organism>
<accession>A0A402DU65</accession>
<dbReference type="AlphaFoldDB" id="A0A402DU65"/>
<name>A0A402DU65_9CELL</name>
<gene>
    <name evidence="1" type="ORF">CBZ_27130</name>
</gene>
<comment type="caution">
    <text evidence="1">The sequence shown here is derived from an EMBL/GenBank/DDBJ whole genome shotgun (WGS) entry which is preliminary data.</text>
</comment>
<dbReference type="OrthoDB" id="3784033at2"/>
<keyword evidence="2" id="KW-1185">Reference proteome</keyword>
<dbReference type="RefSeq" id="WP_130782267.1">
    <property type="nucleotide sequence ID" value="NZ_BIMR01000234.1"/>
</dbReference>
<dbReference type="EMBL" id="BIMR01000234">
    <property type="protein sequence ID" value="GCE77657.1"/>
    <property type="molecule type" value="Genomic_DNA"/>
</dbReference>
<sequence>MRRARSGVRLDGGSPVGRPGVARVADRWAARGRPVGTPSGTGRLVVGALVVGLTVAGCVAGSGSRGPSGTPGTSAGPALPDDVAAGLAVEIRQSRADWGRRVVQVRVANTGAVDVTVRHATLTTPGVEGSATSEREREVRAGVDRDLSVALGAPVCDGDGARATTAAQVELDVVDADGNAGTVVVVPEDPQGHLARIHGEDCAAVAVAAGARLSLDDDLSVSPVDGRLVGRLTLHVEAVAGGPRVVVWQVDRTNLVIPAELTNDWPVAVDTGAPGGPTAVELAVVPSRCDPHAVAEDKRGTFFGLHARVDGVEQPVFYVAASDVLRGAVYDLVAASCGWETG</sequence>
<evidence type="ECO:0000313" key="2">
    <source>
        <dbReference type="Proteomes" id="UP000289954"/>
    </source>
</evidence>